<accession>A0A6V8MDZ2</accession>
<dbReference type="EMBL" id="BLXX01000001">
    <property type="protein sequence ID" value="GFO58177.1"/>
    <property type="molecule type" value="Genomic_DNA"/>
</dbReference>
<evidence type="ECO:0000313" key="1">
    <source>
        <dbReference type="EMBL" id="GFO58177.1"/>
    </source>
</evidence>
<comment type="caution">
    <text evidence="1">The sequence shown here is derived from an EMBL/GenBank/DDBJ whole genome shotgun (WGS) entry which is preliminary data.</text>
</comment>
<proteinExistence type="predicted"/>
<reference evidence="2" key="1">
    <citation type="submission" date="2020-06" db="EMBL/GenBank/DDBJ databases">
        <title>Draft genomic sequence of Geomonas sp. Red330.</title>
        <authorList>
            <person name="Itoh H."/>
            <person name="Zhenxing X."/>
            <person name="Ushijima N."/>
            <person name="Masuda Y."/>
            <person name="Shiratori Y."/>
            <person name="Senoo K."/>
        </authorList>
    </citation>
    <scope>NUCLEOTIDE SEQUENCE [LARGE SCALE GENOMIC DNA]</scope>
    <source>
        <strain evidence="2">Red330</strain>
    </source>
</reference>
<dbReference type="Proteomes" id="UP000556026">
    <property type="component" value="Unassembled WGS sequence"/>
</dbReference>
<sequence>MPDKDRERYCLSQLRKCLSAIPAVEPFEPEPPDFLFRTDDGNLGIELTSFFYPPDPSEQPQQQLQSLRKYITKKAEEFHAEAGGPALYVSVYFNDHYQLRNKDVARIAGQLANSVLAASVPRVLQAQNVYLSSSMELPPEIIDVRVNGSVDGTDRLWYATSSGWVAPISPDHVQLEINRKLPKAVAARKLCDEFWLVIVNDAFEKGAPAELTDAARTHTYTHTFDRLLWLEPHIPRVLDLRCSPDLAP</sequence>
<dbReference type="AlphaFoldDB" id="A0A6V8MDZ2"/>
<name>A0A6V8MDZ2_9BACT</name>
<organism evidence="1 2">
    <name type="scientific">Geomonas silvestris</name>
    <dbReference type="NCBI Taxonomy" id="2740184"/>
    <lineage>
        <taxon>Bacteria</taxon>
        <taxon>Pseudomonadati</taxon>
        <taxon>Thermodesulfobacteriota</taxon>
        <taxon>Desulfuromonadia</taxon>
        <taxon>Geobacterales</taxon>
        <taxon>Geobacteraceae</taxon>
        <taxon>Geomonas</taxon>
    </lineage>
</organism>
<keyword evidence="2" id="KW-1185">Reference proteome</keyword>
<protein>
    <submittedName>
        <fullName evidence="1">Uncharacterized protein</fullName>
    </submittedName>
</protein>
<gene>
    <name evidence="1" type="ORF">GMST_05020</name>
</gene>
<evidence type="ECO:0000313" key="2">
    <source>
        <dbReference type="Proteomes" id="UP000556026"/>
    </source>
</evidence>
<dbReference type="RefSeq" id="WP_183353021.1">
    <property type="nucleotide sequence ID" value="NZ_BLXX01000001.1"/>
</dbReference>